<sequence>MNIAYRFRIYPTEEQKILLGKTFGCCRFLYNQMLNDKIREYEKTKKMLKNTPAMYKKEYPFLKEIDSLALANVQLHLEKAYKNFFRDSKIGFPRFKTKHHSKNSYTTNVVNGNILVESKRIRLPKLKWIAMK</sequence>
<feature type="non-terminal residue" evidence="2">
    <location>
        <position position="132"/>
    </location>
</feature>
<dbReference type="RefSeq" id="WP_151202217.1">
    <property type="nucleotide sequence ID" value="NZ_QSEP01000042.1"/>
</dbReference>
<dbReference type="Pfam" id="PF12323">
    <property type="entry name" value="HTH_OrfB_IS605"/>
    <property type="match status" value="1"/>
</dbReference>
<comment type="caution">
    <text evidence="2">The sequence shown here is derived from an EMBL/GenBank/DDBJ whole genome shotgun (WGS) entry which is preliminary data.</text>
</comment>
<proteinExistence type="predicted"/>
<organism evidence="2 3">
    <name type="scientific">Anaerobutyricum hallii</name>
    <dbReference type="NCBI Taxonomy" id="39488"/>
    <lineage>
        <taxon>Bacteria</taxon>
        <taxon>Bacillati</taxon>
        <taxon>Bacillota</taxon>
        <taxon>Clostridia</taxon>
        <taxon>Lachnospirales</taxon>
        <taxon>Lachnospiraceae</taxon>
        <taxon>Anaerobutyricum</taxon>
    </lineage>
</organism>
<protein>
    <submittedName>
        <fullName evidence="2">Transposase</fullName>
    </submittedName>
</protein>
<evidence type="ECO:0000313" key="2">
    <source>
        <dbReference type="EMBL" id="RGZ82680.1"/>
    </source>
</evidence>
<dbReference type="InterPro" id="IPR021027">
    <property type="entry name" value="Transposase_put_HTH"/>
</dbReference>
<dbReference type="AlphaFoldDB" id="A0A413PXL5"/>
<gene>
    <name evidence="2" type="ORF">DW972_07895</name>
</gene>
<feature type="domain" description="Transposase putative helix-turn-helix" evidence="1">
    <location>
        <begin position="1"/>
        <end position="46"/>
    </location>
</feature>
<dbReference type="EMBL" id="QSEP01000042">
    <property type="protein sequence ID" value="RGZ82680.1"/>
    <property type="molecule type" value="Genomic_DNA"/>
</dbReference>
<reference evidence="2 3" key="1">
    <citation type="submission" date="2018-08" db="EMBL/GenBank/DDBJ databases">
        <title>A genome reference for cultivated species of the human gut microbiota.</title>
        <authorList>
            <person name="Zou Y."/>
            <person name="Xue W."/>
            <person name="Luo G."/>
        </authorList>
    </citation>
    <scope>NUCLEOTIDE SEQUENCE [LARGE SCALE GENOMIC DNA]</scope>
    <source>
        <strain evidence="2 3">AM48-23BH</strain>
    </source>
</reference>
<dbReference type="Proteomes" id="UP000286561">
    <property type="component" value="Unassembled WGS sequence"/>
</dbReference>
<evidence type="ECO:0000313" key="3">
    <source>
        <dbReference type="Proteomes" id="UP000286561"/>
    </source>
</evidence>
<accession>A0A413PXL5</accession>
<name>A0A413PXL5_9FIRM</name>
<evidence type="ECO:0000259" key="1">
    <source>
        <dbReference type="Pfam" id="PF12323"/>
    </source>
</evidence>